<gene>
    <name evidence="2" type="ORF">SAMN05444271_15110</name>
</gene>
<protein>
    <submittedName>
        <fullName evidence="2">LexA-binding, inner membrane-associated putative hydrolase</fullName>
    </submittedName>
</protein>
<organism evidence="2 3">
    <name type="scientific">Halohasta litchfieldiae</name>
    <dbReference type="NCBI Taxonomy" id="1073996"/>
    <lineage>
        <taxon>Archaea</taxon>
        <taxon>Methanobacteriati</taxon>
        <taxon>Methanobacteriota</taxon>
        <taxon>Stenosarchaea group</taxon>
        <taxon>Halobacteria</taxon>
        <taxon>Halobacteriales</taxon>
        <taxon>Haloferacaceae</taxon>
        <taxon>Halohasta</taxon>
    </lineage>
</organism>
<evidence type="ECO:0000313" key="2">
    <source>
        <dbReference type="EMBL" id="SEJ34083.1"/>
    </source>
</evidence>
<keyword evidence="3" id="KW-1185">Reference proteome</keyword>
<accession>A0A1H6XYF3</accession>
<keyword evidence="1" id="KW-0472">Membrane</keyword>
<feature type="transmembrane region" description="Helical" evidence="1">
    <location>
        <begin position="170"/>
        <end position="192"/>
    </location>
</feature>
<keyword evidence="2" id="KW-0378">Hydrolase</keyword>
<name>A0A1H6XYF3_9EURY</name>
<feature type="transmembrane region" description="Helical" evidence="1">
    <location>
        <begin position="99"/>
        <end position="119"/>
    </location>
</feature>
<feature type="transmembrane region" description="Helical" evidence="1">
    <location>
        <begin position="231"/>
        <end position="254"/>
    </location>
</feature>
<evidence type="ECO:0000313" key="3">
    <source>
        <dbReference type="Proteomes" id="UP000198888"/>
    </source>
</evidence>
<sequence length="258" mass="27345">MLFGDCILYVAIRRSGVKLRTTGNVHDLFSRCSLCGIISEDSVYHSLVMSTVSTSYVWSVLSPDMGNFDQHLSAGKKYALFVIVISSFTAFQLRAPTDYIILTALVASAYALLTSLVPDIDHQDSIPRQTAGKYASIGIIALILLLPTVAPRFVDGIGRVVGIAISGDPSVLGSGVILIGGVVALLFGGDLFDNSLTHRGFTHSPAFAFFVGIVSYFSLGLLKGFVPQLSFLSGELGVIVALAAVGGIFVHLSVDDII</sequence>
<dbReference type="EMBL" id="FNYR01000051">
    <property type="protein sequence ID" value="SEJ34083.1"/>
    <property type="molecule type" value="Genomic_DNA"/>
</dbReference>
<feature type="transmembrane region" description="Helical" evidence="1">
    <location>
        <begin position="78"/>
        <end position="93"/>
    </location>
</feature>
<dbReference type="Proteomes" id="UP000198888">
    <property type="component" value="Unassembled WGS sequence"/>
</dbReference>
<dbReference type="GO" id="GO:0016787">
    <property type="term" value="F:hydrolase activity"/>
    <property type="evidence" value="ECO:0007669"/>
    <property type="project" value="UniProtKB-KW"/>
</dbReference>
<reference evidence="2 3" key="1">
    <citation type="submission" date="2016-10" db="EMBL/GenBank/DDBJ databases">
        <authorList>
            <person name="de Groot N.N."/>
        </authorList>
    </citation>
    <scope>NUCLEOTIDE SEQUENCE [LARGE SCALE GENOMIC DNA]</scope>
    <source>
        <strain evidence="2 3">DSM 22187</strain>
    </source>
</reference>
<evidence type="ECO:0000256" key="1">
    <source>
        <dbReference type="SAM" id="Phobius"/>
    </source>
</evidence>
<proteinExistence type="predicted"/>
<feature type="transmembrane region" description="Helical" evidence="1">
    <location>
        <begin position="131"/>
        <end position="150"/>
    </location>
</feature>
<accession>A0A2H4Q1S1</accession>
<keyword evidence="1" id="KW-1133">Transmembrane helix</keyword>
<dbReference type="AlphaFoldDB" id="A0A1H6XYF3"/>
<keyword evidence="1" id="KW-0812">Transmembrane</keyword>
<dbReference type="InterPro" id="IPR007404">
    <property type="entry name" value="YdjM-like"/>
</dbReference>
<dbReference type="Pfam" id="PF04307">
    <property type="entry name" value="YdjM"/>
    <property type="match status" value="1"/>
</dbReference>
<dbReference type="KEGG" id="hae:halTADL_1517"/>
<feature type="transmembrane region" description="Helical" evidence="1">
    <location>
        <begin position="204"/>
        <end position="225"/>
    </location>
</feature>